<dbReference type="InterPro" id="IPR001505">
    <property type="entry name" value="Copper_CuA"/>
</dbReference>
<evidence type="ECO:0000256" key="4">
    <source>
        <dbReference type="SAM" id="Phobius"/>
    </source>
</evidence>
<dbReference type="InterPro" id="IPR051403">
    <property type="entry name" value="NosZ/Cyto_c_oxidase_sub2"/>
</dbReference>
<keyword evidence="4" id="KW-0812">Transmembrane</keyword>
<evidence type="ECO:0000313" key="6">
    <source>
        <dbReference type="EMBL" id="CAF0691889.1"/>
    </source>
</evidence>
<evidence type="ECO:0000256" key="2">
    <source>
        <dbReference type="ARBA" id="ARBA00022723"/>
    </source>
</evidence>
<dbReference type="SUPFAM" id="SSF49503">
    <property type="entry name" value="Cupredoxins"/>
    <property type="match status" value="1"/>
</dbReference>
<dbReference type="PANTHER" id="PTHR42838">
    <property type="entry name" value="CYTOCHROME C OXIDASE SUBUNIT II"/>
    <property type="match status" value="1"/>
</dbReference>
<comment type="caution">
    <text evidence="6">The sequence shown here is derived from an EMBL/GenBank/DDBJ whole genome shotgun (WGS) entry which is preliminary data.</text>
</comment>
<dbReference type="EMBL" id="CAJNOB010000003">
    <property type="protein sequence ID" value="CAF0691889.1"/>
    <property type="molecule type" value="Genomic_DNA"/>
</dbReference>
<dbReference type="PANTHER" id="PTHR42838:SF2">
    <property type="entry name" value="NITROUS-OXIDE REDUCTASE"/>
    <property type="match status" value="1"/>
</dbReference>
<name>A0A8J2BK32_9BACT</name>
<dbReference type="Proteomes" id="UP000663859">
    <property type="component" value="Unassembled WGS sequence"/>
</dbReference>
<dbReference type="Pfam" id="PF00116">
    <property type="entry name" value="COX2"/>
    <property type="match status" value="1"/>
</dbReference>
<reference evidence="6" key="1">
    <citation type="submission" date="2021-02" db="EMBL/GenBank/DDBJ databases">
        <authorList>
            <person name="Cremers G."/>
            <person name="Picone N."/>
        </authorList>
    </citation>
    <scope>NUCLEOTIDE SEQUENCE</scope>
    <source>
        <strain evidence="6">PQ17</strain>
    </source>
</reference>
<proteinExistence type="predicted"/>
<gene>
    <name evidence="6" type="primary">cbaB</name>
    <name evidence="6" type="ORF">MPNT_110013</name>
</gene>
<evidence type="ECO:0000313" key="7">
    <source>
        <dbReference type="Proteomes" id="UP000663859"/>
    </source>
</evidence>
<evidence type="ECO:0000256" key="1">
    <source>
        <dbReference type="ARBA" id="ARBA00004196"/>
    </source>
</evidence>
<comment type="subcellular location">
    <subcellularLocation>
        <location evidence="1">Cell envelope</location>
    </subcellularLocation>
</comment>
<dbReference type="InterPro" id="IPR008972">
    <property type="entry name" value="Cupredoxin"/>
</dbReference>
<organism evidence="6 7">
    <name type="scientific">Candidatus Methylacidithermus pantelleriae</name>
    <dbReference type="NCBI Taxonomy" id="2744239"/>
    <lineage>
        <taxon>Bacteria</taxon>
        <taxon>Pseudomonadati</taxon>
        <taxon>Verrucomicrobiota</taxon>
        <taxon>Methylacidiphilae</taxon>
        <taxon>Methylacidiphilales</taxon>
        <taxon>Methylacidiphilaceae</taxon>
        <taxon>Candidatus Methylacidithermus</taxon>
    </lineage>
</organism>
<keyword evidence="4" id="KW-0472">Membrane</keyword>
<keyword evidence="3" id="KW-0186">Copper</keyword>
<keyword evidence="2" id="KW-0479">Metal-binding</keyword>
<keyword evidence="7" id="KW-1185">Reference proteome</keyword>
<evidence type="ECO:0000259" key="5">
    <source>
        <dbReference type="PROSITE" id="PS50857"/>
    </source>
</evidence>
<evidence type="ECO:0000256" key="3">
    <source>
        <dbReference type="ARBA" id="ARBA00023008"/>
    </source>
</evidence>
<dbReference type="RefSeq" id="WP_174582737.1">
    <property type="nucleotide sequence ID" value="NZ_CAJNOB010000003.1"/>
</dbReference>
<sequence length="161" mass="18028">MVEKIERVYVWACIVLLISLFGLIILASALFHRSLPYSSQPILPRPNEPLILRVYQTSPFQAPGVHQVGPGIVQAAIVAQAWSFNPPRLEIPTKTRVLFIATSADVTHGLIIPGTPINMMLIPGHVTQELYQFDRPGIYPMICHEYCGLFHQDMTGEILVR</sequence>
<dbReference type="GO" id="GO:0016020">
    <property type="term" value="C:membrane"/>
    <property type="evidence" value="ECO:0007669"/>
    <property type="project" value="InterPro"/>
</dbReference>
<feature type="transmembrane region" description="Helical" evidence="4">
    <location>
        <begin position="9"/>
        <end position="31"/>
    </location>
</feature>
<dbReference type="PROSITE" id="PS00078">
    <property type="entry name" value="COX2"/>
    <property type="match status" value="1"/>
</dbReference>
<dbReference type="InterPro" id="IPR002429">
    <property type="entry name" value="CcO_II-like_C"/>
</dbReference>
<keyword evidence="4" id="KW-1133">Transmembrane helix</keyword>
<dbReference type="GO" id="GO:0004129">
    <property type="term" value="F:cytochrome-c oxidase activity"/>
    <property type="evidence" value="ECO:0007669"/>
    <property type="project" value="InterPro"/>
</dbReference>
<dbReference type="AlphaFoldDB" id="A0A8J2BK32"/>
<accession>A0A8J2BK32</accession>
<dbReference type="GO" id="GO:0005507">
    <property type="term" value="F:copper ion binding"/>
    <property type="evidence" value="ECO:0007669"/>
    <property type="project" value="InterPro"/>
</dbReference>
<protein>
    <submittedName>
        <fullName evidence="6">Cytochrome c oxidase, subunit 2</fullName>
    </submittedName>
</protein>
<dbReference type="GO" id="GO:0030313">
    <property type="term" value="C:cell envelope"/>
    <property type="evidence" value="ECO:0007669"/>
    <property type="project" value="UniProtKB-SubCell"/>
</dbReference>
<dbReference type="Gene3D" id="2.60.40.420">
    <property type="entry name" value="Cupredoxins - blue copper proteins"/>
    <property type="match status" value="1"/>
</dbReference>
<dbReference type="PROSITE" id="PS50857">
    <property type="entry name" value="COX2_CUA"/>
    <property type="match status" value="1"/>
</dbReference>
<feature type="domain" description="Cytochrome oxidase subunit II copper A binding" evidence="5">
    <location>
        <begin position="68"/>
        <end position="161"/>
    </location>
</feature>